<organism evidence="4 5">
    <name type="scientific">Piscinibacter aquaticus</name>
    <dbReference type="NCBI Taxonomy" id="392597"/>
    <lineage>
        <taxon>Bacteria</taxon>
        <taxon>Pseudomonadati</taxon>
        <taxon>Pseudomonadota</taxon>
        <taxon>Betaproteobacteria</taxon>
        <taxon>Burkholderiales</taxon>
        <taxon>Sphaerotilaceae</taxon>
        <taxon>Piscinibacter</taxon>
    </lineage>
</organism>
<dbReference type="GO" id="GO:0015562">
    <property type="term" value="F:efflux transmembrane transporter activity"/>
    <property type="evidence" value="ECO:0007669"/>
    <property type="project" value="InterPro"/>
</dbReference>
<dbReference type="EMBL" id="VOPW01000001">
    <property type="protein sequence ID" value="TXC65182.1"/>
    <property type="molecule type" value="Genomic_DNA"/>
</dbReference>
<keyword evidence="2" id="KW-0449">Lipoprotein</keyword>
<keyword evidence="2" id="KW-0812">Transmembrane</keyword>
<evidence type="ECO:0000256" key="2">
    <source>
        <dbReference type="RuleBase" id="RU362097"/>
    </source>
</evidence>
<protein>
    <submittedName>
        <fullName evidence="4">Efflux transporter outer membrane subunit</fullName>
    </submittedName>
</protein>
<keyword evidence="2" id="KW-1134">Transmembrane beta strand</keyword>
<keyword evidence="5" id="KW-1185">Reference proteome</keyword>
<keyword evidence="3" id="KW-0175">Coiled coil</keyword>
<evidence type="ECO:0000256" key="1">
    <source>
        <dbReference type="ARBA" id="ARBA00007613"/>
    </source>
</evidence>
<dbReference type="InterPro" id="IPR003423">
    <property type="entry name" value="OMP_efflux"/>
</dbReference>
<evidence type="ECO:0000256" key="3">
    <source>
        <dbReference type="SAM" id="Coils"/>
    </source>
</evidence>
<proteinExistence type="inferred from homology"/>
<dbReference type="Pfam" id="PF02321">
    <property type="entry name" value="OEP"/>
    <property type="match status" value="2"/>
</dbReference>
<keyword evidence="2" id="KW-0564">Palmitate</keyword>
<dbReference type="PANTHER" id="PTHR30203:SF32">
    <property type="entry name" value="CATION EFFLUX SYSTEM PROTEIN CUSC"/>
    <property type="match status" value="1"/>
</dbReference>
<sequence>MKTSCLIRGGVVLSVALLAGCTNLAPTYERPAAPVAERFPLAPETAASAPSAADLDWAQFFADERLKRLIALALAGNRDLRIAALNIEAVRAQAAVRDADRWPTVNAGLTGSRTPTAAGGINSLYTAGLQITAYELDLFGRLRNLSEAAAAQVLASEEARKAVQISLVAAVANAHIALAADEALLEVTRQTLASREESLRLVKLRFDNGASSELDLRRAESLLEAAKVSLAQAMRQRALDENALALLIGQPLPADLPPAQPMAALTALPELPVGLPSEVLLRRPDVRQAEQQLIAANANIGAARAAFFPRITLTGSVGLASGDLGELFKGGNTAWSFAPQLIQPLFDAGRNQGNLALAKANRDIAVAQYERAIQGAFREVADALAGRETLTEQLQAQQRQLVAEEARNRLVELRWRNGAASSLERLDAQRSLFTAQQALVQQQATAAQNLTALYRVLGGGWKAGAAP</sequence>
<evidence type="ECO:0000313" key="4">
    <source>
        <dbReference type="EMBL" id="TXC65182.1"/>
    </source>
</evidence>
<dbReference type="SUPFAM" id="SSF56954">
    <property type="entry name" value="Outer membrane efflux proteins (OEP)"/>
    <property type="match status" value="1"/>
</dbReference>
<keyword evidence="2" id="KW-0472">Membrane</keyword>
<gene>
    <name evidence="4" type="ORF">FSC37_00655</name>
</gene>
<dbReference type="PROSITE" id="PS51257">
    <property type="entry name" value="PROKAR_LIPOPROTEIN"/>
    <property type="match status" value="1"/>
</dbReference>
<keyword evidence="2" id="KW-0732">Signal</keyword>
<dbReference type="NCBIfam" id="TIGR01845">
    <property type="entry name" value="outer_NodT"/>
    <property type="match status" value="1"/>
</dbReference>
<comment type="caution">
    <text evidence="4">The sequence shown here is derived from an EMBL/GenBank/DDBJ whole genome shotgun (WGS) entry which is preliminary data.</text>
</comment>
<reference evidence="4 5" key="1">
    <citation type="submission" date="2019-08" db="EMBL/GenBank/DDBJ databases">
        <authorList>
            <person name="Khan S.A."/>
            <person name="Jeon C.O."/>
            <person name="Jeong S.E."/>
        </authorList>
    </citation>
    <scope>NUCLEOTIDE SEQUENCE [LARGE SCALE GENOMIC DNA]</scope>
    <source>
        <strain evidence="5">IMCC1728</strain>
    </source>
</reference>
<dbReference type="GO" id="GO:0005886">
    <property type="term" value="C:plasma membrane"/>
    <property type="evidence" value="ECO:0007669"/>
    <property type="project" value="UniProtKB-SubCell"/>
</dbReference>
<feature type="signal peptide" evidence="2">
    <location>
        <begin position="1"/>
        <end position="24"/>
    </location>
</feature>
<dbReference type="Gene3D" id="1.20.1600.10">
    <property type="entry name" value="Outer membrane efflux proteins (OEP)"/>
    <property type="match status" value="1"/>
</dbReference>
<accession>A0A5C6TXJ0</accession>
<comment type="similarity">
    <text evidence="1 2">Belongs to the outer membrane factor (OMF) (TC 1.B.17) family.</text>
</comment>
<comment type="subcellular location">
    <subcellularLocation>
        <location evidence="2">Cell membrane</location>
        <topology evidence="2">Lipid-anchor</topology>
    </subcellularLocation>
</comment>
<name>A0A5C6TXJ0_9BURK</name>
<dbReference type="PANTHER" id="PTHR30203">
    <property type="entry name" value="OUTER MEMBRANE CATION EFFLUX PROTEIN"/>
    <property type="match status" value="1"/>
</dbReference>
<dbReference type="Proteomes" id="UP000321832">
    <property type="component" value="Unassembled WGS sequence"/>
</dbReference>
<dbReference type="InterPro" id="IPR010131">
    <property type="entry name" value="MdtP/NodT-like"/>
</dbReference>
<feature type="coiled-coil region" evidence="3">
    <location>
        <begin position="387"/>
        <end position="414"/>
    </location>
</feature>
<evidence type="ECO:0000313" key="5">
    <source>
        <dbReference type="Proteomes" id="UP000321832"/>
    </source>
</evidence>
<dbReference type="AlphaFoldDB" id="A0A5C6TXJ0"/>
<feature type="chain" id="PRO_5023104652" evidence="2">
    <location>
        <begin position="25"/>
        <end position="467"/>
    </location>
</feature>
<dbReference type="Gene3D" id="2.20.200.10">
    <property type="entry name" value="Outer membrane efflux proteins (OEP)"/>
    <property type="match status" value="1"/>
</dbReference>